<evidence type="ECO:0000256" key="1">
    <source>
        <dbReference type="SAM" id="MobiDB-lite"/>
    </source>
</evidence>
<evidence type="ECO:0000259" key="4">
    <source>
        <dbReference type="Pfam" id="PF22799"/>
    </source>
</evidence>
<feature type="chain" id="PRO_5040949050" description="Ubiquitin 3 binding protein But2 C-terminal domain-containing protein" evidence="2">
    <location>
        <begin position="17"/>
        <end position="312"/>
    </location>
</feature>
<dbReference type="EMBL" id="JAPQKH010000007">
    <property type="protein sequence ID" value="KAJ5087574.1"/>
    <property type="molecule type" value="Genomic_DNA"/>
</dbReference>
<keyword evidence="6" id="KW-1185">Reference proteome</keyword>
<dbReference type="InterPro" id="IPR054508">
    <property type="entry name" value="PIR1-like_C"/>
</dbReference>
<feature type="domain" description="Ubiquitin 3 binding protein But2 C-terminal" evidence="3">
    <location>
        <begin position="170"/>
        <end position="310"/>
    </location>
</feature>
<feature type="domain" description="Cell wall mannoprotein PIR1-like C-terminal" evidence="4">
    <location>
        <begin position="61"/>
        <end position="135"/>
    </location>
</feature>
<evidence type="ECO:0000313" key="6">
    <source>
        <dbReference type="Proteomes" id="UP001149165"/>
    </source>
</evidence>
<dbReference type="Pfam" id="PF09792">
    <property type="entry name" value="But2"/>
    <property type="match status" value="1"/>
</dbReference>
<name>A0A9W9ETH2_9EURO</name>
<reference evidence="5" key="1">
    <citation type="submission" date="2022-11" db="EMBL/GenBank/DDBJ databases">
        <authorList>
            <person name="Petersen C."/>
        </authorList>
    </citation>
    <scope>NUCLEOTIDE SEQUENCE</scope>
    <source>
        <strain evidence="5">IBT 30069</strain>
    </source>
</reference>
<dbReference type="Pfam" id="PF22799">
    <property type="entry name" value="PIR1-like_C"/>
    <property type="match status" value="1"/>
</dbReference>
<proteinExistence type="predicted"/>
<dbReference type="OrthoDB" id="4657524at2759"/>
<feature type="region of interest" description="Disordered" evidence="1">
    <location>
        <begin position="143"/>
        <end position="164"/>
    </location>
</feature>
<organism evidence="5 6">
    <name type="scientific">Penicillium angulare</name>
    <dbReference type="NCBI Taxonomy" id="116970"/>
    <lineage>
        <taxon>Eukaryota</taxon>
        <taxon>Fungi</taxon>
        <taxon>Dikarya</taxon>
        <taxon>Ascomycota</taxon>
        <taxon>Pezizomycotina</taxon>
        <taxon>Eurotiomycetes</taxon>
        <taxon>Eurotiomycetidae</taxon>
        <taxon>Eurotiales</taxon>
        <taxon>Aspergillaceae</taxon>
        <taxon>Penicillium</taxon>
    </lineage>
</organism>
<keyword evidence="2" id="KW-0732">Signal</keyword>
<feature type="signal peptide" evidence="2">
    <location>
        <begin position="1"/>
        <end position="16"/>
    </location>
</feature>
<evidence type="ECO:0000256" key="2">
    <source>
        <dbReference type="SAM" id="SignalP"/>
    </source>
</evidence>
<evidence type="ECO:0000313" key="5">
    <source>
        <dbReference type="EMBL" id="KAJ5087574.1"/>
    </source>
</evidence>
<sequence length="312" mass="32061">MKSVLTLAALSTTAQALISRGSSCCFHLSSPSGPVGQLSDGQNRIGDDSLGTAEYCISSDGSITDGSGRGCILTPPTTQFQCDEGATPTPGFSINSSGDLEYKGSTNFISCETGQNGGMNIYTTNSDALSQCSTVMLTADSCHSPSPTSGSGGSPSSTSCPTSLSSGNFEFPHLIVPIDSMSPNTASGTSYNGKVTSSVSSIFNFDIPQSDSGKTCTLVFLFPEKADLETSSYTFSGDGKVDVSELSGTASSSTTYNNAPSVMKDLGDITLSPGNSYVVSTFSCPAGKAIAFEMKNAGSTSLDYFQDYNPSP</sequence>
<protein>
    <recommendedName>
        <fullName evidence="7">Ubiquitin 3 binding protein But2 C-terminal domain-containing protein</fullName>
    </recommendedName>
</protein>
<gene>
    <name evidence="5" type="ORF">N7456_011190</name>
</gene>
<dbReference type="PANTHER" id="PTHR39613:SF1">
    <property type="entry name" value="ANCHORED CELL WALL PROTEIN, PUTATIVE (AFU_ORTHOLOGUE AFUA_4G08960)-RELATED"/>
    <property type="match status" value="1"/>
</dbReference>
<comment type="caution">
    <text evidence="5">The sequence shown here is derived from an EMBL/GenBank/DDBJ whole genome shotgun (WGS) entry which is preliminary data.</text>
</comment>
<dbReference type="AlphaFoldDB" id="A0A9W9ETH2"/>
<reference evidence="5" key="2">
    <citation type="journal article" date="2023" name="IMA Fungus">
        <title>Comparative genomic study of the Penicillium genus elucidates a diverse pangenome and 15 lateral gene transfer events.</title>
        <authorList>
            <person name="Petersen C."/>
            <person name="Sorensen T."/>
            <person name="Nielsen M.R."/>
            <person name="Sondergaard T.E."/>
            <person name="Sorensen J.L."/>
            <person name="Fitzpatrick D.A."/>
            <person name="Frisvad J.C."/>
            <person name="Nielsen K.L."/>
        </authorList>
    </citation>
    <scope>NUCLEOTIDE SEQUENCE</scope>
    <source>
        <strain evidence="5">IBT 30069</strain>
    </source>
</reference>
<accession>A0A9W9ETH2</accession>
<dbReference type="PANTHER" id="PTHR39613">
    <property type="entry name" value="ANCHORED CELL WALL PROTEIN, PUTATIVE (AFU_ORTHOLOGUE AFUA_4G08960)-RELATED"/>
    <property type="match status" value="1"/>
</dbReference>
<feature type="compositionally biased region" description="Low complexity" evidence="1">
    <location>
        <begin position="144"/>
        <end position="164"/>
    </location>
</feature>
<evidence type="ECO:0008006" key="7">
    <source>
        <dbReference type="Google" id="ProtNLM"/>
    </source>
</evidence>
<evidence type="ECO:0000259" key="3">
    <source>
        <dbReference type="Pfam" id="PF09792"/>
    </source>
</evidence>
<dbReference type="InterPro" id="IPR018620">
    <property type="entry name" value="Ubiquitin3-bd_protein_But2_C"/>
</dbReference>
<dbReference type="Proteomes" id="UP001149165">
    <property type="component" value="Unassembled WGS sequence"/>
</dbReference>